<keyword evidence="3" id="KW-1003">Cell membrane</keyword>
<comment type="subcellular location">
    <subcellularLocation>
        <location evidence="1">Cell membrane</location>
        <topology evidence="1">Multi-pass membrane protein</topology>
    </subcellularLocation>
</comment>
<evidence type="ECO:0000256" key="4">
    <source>
        <dbReference type="ARBA" id="ARBA00022692"/>
    </source>
</evidence>
<feature type="domain" description="Major facilitator superfamily (MFS) profile" evidence="8">
    <location>
        <begin position="16"/>
        <end position="417"/>
    </location>
</feature>
<gene>
    <name evidence="9" type="ORF">WAE96_18725</name>
</gene>
<feature type="transmembrane region" description="Helical" evidence="7">
    <location>
        <begin position="16"/>
        <end position="41"/>
    </location>
</feature>
<keyword evidence="6 7" id="KW-0472">Membrane</keyword>
<dbReference type="RefSeq" id="WP_336436653.1">
    <property type="nucleotide sequence ID" value="NZ_JBAWKS010000002.1"/>
</dbReference>
<feature type="transmembrane region" description="Helical" evidence="7">
    <location>
        <begin position="327"/>
        <end position="350"/>
    </location>
</feature>
<feature type="transmembrane region" description="Helical" evidence="7">
    <location>
        <begin position="146"/>
        <end position="166"/>
    </location>
</feature>
<feature type="transmembrane region" description="Helical" evidence="7">
    <location>
        <begin position="83"/>
        <end position="100"/>
    </location>
</feature>
<dbReference type="Proteomes" id="UP001382455">
    <property type="component" value="Unassembled WGS sequence"/>
</dbReference>
<name>A0ABU8EXP5_9GAMM</name>
<dbReference type="PROSITE" id="PS00216">
    <property type="entry name" value="SUGAR_TRANSPORT_1"/>
    <property type="match status" value="1"/>
</dbReference>
<evidence type="ECO:0000256" key="2">
    <source>
        <dbReference type="ARBA" id="ARBA00022448"/>
    </source>
</evidence>
<feature type="transmembrane region" description="Helical" evidence="7">
    <location>
        <begin position="236"/>
        <end position="254"/>
    </location>
</feature>
<evidence type="ECO:0000256" key="1">
    <source>
        <dbReference type="ARBA" id="ARBA00004651"/>
    </source>
</evidence>
<protein>
    <submittedName>
        <fullName evidence="9">MFS transporter</fullName>
    </submittedName>
</protein>
<feature type="transmembrane region" description="Helical" evidence="7">
    <location>
        <begin position="362"/>
        <end position="386"/>
    </location>
</feature>
<feature type="transmembrane region" description="Helical" evidence="7">
    <location>
        <begin position="305"/>
        <end position="321"/>
    </location>
</feature>
<evidence type="ECO:0000259" key="8">
    <source>
        <dbReference type="PROSITE" id="PS50850"/>
    </source>
</evidence>
<dbReference type="Gene3D" id="1.20.1250.20">
    <property type="entry name" value="MFS general substrate transporter like domains"/>
    <property type="match status" value="1"/>
</dbReference>
<feature type="transmembrane region" description="Helical" evidence="7">
    <location>
        <begin position="392"/>
        <end position="411"/>
    </location>
</feature>
<feature type="transmembrane region" description="Helical" evidence="7">
    <location>
        <begin position="274"/>
        <end position="293"/>
    </location>
</feature>
<dbReference type="PANTHER" id="PTHR23517:SF2">
    <property type="entry name" value="MULTIDRUG RESISTANCE PROTEIN MDTH"/>
    <property type="match status" value="1"/>
</dbReference>
<sequence>MNSDISTSRLKQFPPLMWIMLFGSFITRGSFYMVWPFLAVILYRKFALSATEVGSVLSLAAVISVFVSFVGSTLSDKLGRKPMMYATGVLYIVSFSLLAITDTILMFTIVITLCSIATSLWRPLASALIGDIIVDKTTRELAMQSLYFAVNVGCAVGPMLGVWLGLTGEQSSFFITVYAFAFLLVLLTWGFKHHDKIQSKVDIDNAQSAQNPETPKSPETKTGFKQTFSVLVQDKLLQCLILANILCFFIYGQMDSSLVQYLTRAGANNLLELISSMIFTNALVIITCQFLLLKLMASRPILVRIRFGLVLLIISQIWFAFNPLTFFAGWLGAVVIMSLAEAILFPTMSVHVDRIAPTNLRGAYFGATAFYDLGYAFAPIGGGLLLDMYDGRTLFLVCSAIAVVVFLLYLIMDKLKRPAFITEQLATEQTAKTA</sequence>
<evidence type="ECO:0000313" key="10">
    <source>
        <dbReference type="Proteomes" id="UP001382455"/>
    </source>
</evidence>
<evidence type="ECO:0000256" key="7">
    <source>
        <dbReference type="SAM" id="Phobius"/>
    </source>
</evidence>
<dbReference type="InterPro" id="IPR005829">
    <property type="entry name" value="Sugar_transporter_CS"/>
</dbReference>
<organism evidence="9 10">
    <name type="scientific">Pseudoalteromonas spongiae</name>
    <dbReference type="NCBI Taxonomy" id="298657"/>
    <lineage>
        <taxon>Bacteria</taxon>
        <taxon>Pseudomonadati</taxon>
        <taxon>Pseudomonadota</taxon>
        <taxon>Gammaproteobacteria</taxon>
        <taxon>Alteromonadales</taxon>
        <taxon>Pseudoalteromonadaceae</taxon>
        <taxon>Pseudoalteromonas</taxon>
    </lineage>
</organism>
<dbReference type="Pfam" id="PF07690">
    <property type="entry name" value="MFS_1"/>
    <property type="match status" value="1"/>
</dbReference>
<keyword evidence="5 7" id="KW-1133">Transmembrane helix</keyword>
<dbReference type="PANTHER" id="PTHR23517">
    <property type="entry name" value="RESISTANCE PROTEIN MDTM, PUTATIVE-RELATED-RELATED"/>
    <property type="match status" value="1"/>
</dbReference>
<keyword evidence="4 7" id="KW-0812">Transmembrane</keyword>
<reference evidence="9 10" key="1">
    <citation type="submission" date="2023-12" db="EMBL/GenBank/DDBJ databases">
        <title>Friends and Foes: Symbiotic and Algicidal bacterial influence on Karenia brevis blooms.</title>
        <authorList>
            <person name="Fei C."/>
            <person name="Mohamed A.R."/>
            <person name="Booker A."/>
            <person name="Arshad M."/>
            <person name="Klass S."/>
            <person name="Ahn S."/>
            <person name="Gilbert P.M."/>
            <person name="Heil C.A."/>
            <person name="Martinez J.M."/>
            <person name="Amin S.A."/>
        </authorList>
    </citation>
    <scope>NUCLEOTIDE SEQUENCE [LARGE SCALE GENOMIC DNA]</scope>
    <source>
        <strain evidence="9 10">CE15</strain>
    </source>
</reference>
<dbReference type="SUPFAM" id="SSF103473">
    <property type="entry name" value="MFS general substrate transporter"/>
    <property type="match status" value="1"/>
</dbReference>
<accession>A0ABU8EXP5</accession>
<evidence type="ECO:0000313" key="9">
    <source>
        <dbReference type="EMBL" id="MEI4551718.1"/>
    </source>
</evidence>
<feature type="transmembrane region" description="Helical" evidence="7">
    <location>
        <begin position="172"/>
        <end position="191"/>
    </location>
</feature>
<dbReference type="PROSITE" id="PS50850">
    <property type="entry name" value="MFS"/>
    <property type="match status" value="1"/>
</dbReference>
<dbReference type="InterPro" id="IPR050171">
    <property type="entry name" value="MFS_Transporters"/>
</dbReference>
<dbReference type="CDD" id="cd17329">
    <property type="entry name" value="MFS_MdtH_MDR_like"/>
    <property type="match status" value="1"/>
</dbReference>
<evidence type="ECO:0000256" key="6">
    <source>
        <dbReference type="ARBA" id="ARBA00023136"/>
    </source>
</evidence>
<dbReference type="InterPro" id="IPR011701">
    <property type="entry name" value="MFS"/>
</dbReference>
<dbReference type="EMBL" id="JBAWKS010000002">
    <property type="protein sequence ID" value="MEI4551718.1"/>
    <property type="molecule type" value="Genomic_DNA"/>
</dbReference>
<proteinExistence type="predicted"/>
<keyword evidence="2" id="KW-0813">Transport</keyword>
<evidence type="ECO:0000256" key="3">
    <source>
        <dbReference type="ARBA" id="ARBA00022475"/>
    </source>
</evidence>
<keyword evidence="10" id="KW-1185">Reference proteome</keyword>
<feature type="transmembrane region" description="Helical" evidence="7">
    <location>
        <begin position="53"/>
        <end position="71"/>
    </location>
</feature>
<evidence type="ECO:0000256" key="5">
    <source>
        <dbReference type="ARBA" id="ARBA00022989"/>
    </source>
</evidence>
<dbReference type="InterPro" id="IPR036259">
    <property type="entry name" value="MFS_trans_sf"/>
</dbReference>
<comment type="caution">
    <text evidence="9">The sequence shown here is derived from an EMBL/GenBank/DDBJ whole genome shotgun (WGS) entry which is preliminary data.</text>
</comment>
<dbReference type="InterPro" id="IPR020846">
    <property type="entry name" value="MFS_dom"/>
</dbReference>